<evidence type="ECO:0000313" key="2">
    <source>
        <dbReference type="EMBL" id="MBB5740193.1"/>
    </source>
</evidence>
<dbReference type="InterPro" id="IPR015890">
    <property type="entry name" value="Chorismate_C"/>
</dbReference>
<comment type="caution">
    <text evidence="2">The sequence shown here is derived from an EMBL/GenBank/DDBJ whole genome shotgun (WGS) entry which is preliminary data.</text>
</comment>
<dbReference type="SUPFAM" id="SSF56322">
    <property type="entry name" value="ADC synthase"/>
    <property type="match status" value="1"/>
</dbReference>
<keyword evidence="3" id="KW-1185">Reference proteome</keyword>
<dbReference type="AlphaFoldDB" id="A0A7W9C7J4"/>
<feature type="domain" description="Chorismate-utilising enzyme C-terminal" evidence="1">
    <location>
        <begin position="164"/>
        <end position="423"/>
    </location>
</feature>
<protein>
    <submittedName>
        <fullName evidence="2">Para-aminobenzoate synthetase component 1</fullName>
        <ecNumber evidence="2">2.6.1.85</ecNumber>
    </submittedName>
</protein>
<dbReference type="PRINTS" id="PR00095">
    <property type="entry name" value="ANTSNTHASEI"/>
</dbReference>
<keyword evidence="2" id="KW-0032">Aminotransferase</keyword>
<dbReference type="GO" id="GO:0000162">
    <property type="term" value="P:L-tryptophan biosynthetic process"/>
    <property type="evidence" value="ECO:0007669"/>
    <property type="project" value="TreeGrafter"/>
</dbReference>
<reference evidence="2 3" key="1">
    <citation type="submission" date="2020-08" db="EMBL/GenBank/DDBJ databases">
        <title>Genomic Encyclopedia of Type Strains, Phase IV (KMG-IV): sequencing the most valuable type-strain genomes for metagenomic binning, comparative biology and taxonomic classification.</title>
        <authorList>
            <person name="Goeker M."/>
        </authorList>
    </citation>
    <scope>NUCLEOTIDE SEQUENCE [LARGE SCALE GENOMIC DNA]</scope>
    <source>
        <strain evidence="2 3">DSM 4731</strain>
    </source>
</reference>
<sequence length="448" mass="47365">MNGALTHVVVRDHPWTDPLAVAAGIGGTDGALALLSDGGPGGRWSHVATAPDRVHVGGVEADLFDPLRDPAWSAGTVGLAAYDAGARPATGERPLVWPDLILARYPAMLSFDHHQRRVRAVGRGATAAQAEAAAEQASQWRAAAVTPATPDAPAETFTAEAPDQAYRDCVAEVVARIAAGELFQANIARAWGGALKPKADPFDVFLRLQQGRASPYGAFWRIGDRALVSNSPELFLALDGETRRIEARPIKGTRARSADPLEDAALAAALQASAKDRAENLMIVDLMRNDLARASRVGSVAVERLFAIESHPTVHHLVSAVVGRAEPGVTPADLLEATFPPGSITGAPKHQAMKVIAEYEPPRGAWCGSLFILEDGGGLTASVLIRTAAFERRDECWTFRTLAGAGIVADSDPQSELAETETKIAALRQALTGQQSVQAICVTSRGFR</sequence>
<evidence type="ECO:0000313" key="3">
    <source>
        <dbReference type="Proteomes" id="UP000527324"/>
    </source>
</evidence>
<accession>A0A7W9C7J4</accession>
<organism evidence="2 3">
    <name type="scientific">Brevundimonas aurantiaca</name>
    <dbReference type="NCBI Taxonomy" id="74316"/>
    <lineage>
        <taxon>Bacteria</taxon>
        <taxon>Pseudomonadati</taxon>
        <taxon>Pseudomonadota</taxon>
        <taxon>Alphaproteobacteria</taxon>
        <taxon>Caulobacterales</taxon>
        <taxon>Caulobacteraceae</taxon>
        <taxon>Brevundimonas</taxon>
    </lineage>
</organism>
<dbReference type="PANTHER" id="PTHR11236">
    <property type="entry name" value="AMINOBENZOATE/ANTHRANILATE SYNTHASE"/>
    <property type="match status" value="1"/>
</dbReference>
<dbReference type="GO" id="GO:0046820">
    <property type="term" value="F:4-amino-4-deoxychorismate synthase activity"/>
    <property type="evidence" value="ECO:0007669"/>
    <property type="project" value="UniProtKB-EC"/>
</dbReference>
<gene>
    <name evidence="2" type="ORF">GGQ93_001907</name>
</gene>
<dbReference type="Proteomes" id="UP000527324">
    <property type="component" value="Unassembled WGS sequence"/>
</dbReference>
<evidence type="ECO:0000259" key="1">
    <source>
        <dbReference type="Pfam" id="PF00425"/>
    </source>
</evidence>
<dbReference type="Pfam" id="PF00425">
    <property type="entry name" value="Chorismate_bind"/>
    <property type="match status" value="1"/>
</dbReference>
<dbReference type="Gene3D" id="3.60.120.10">
    <property type="entry name" value="Anthranilate synthase"/>
    <property type="match status" value="1"/>
</dbReference>
<name>A0A7W9C7J4_9CAUL</name>
<dbReference type="InterPro" id="IPR005801">
    <property type="entry name" value="ADC_synthase"/>
</dbReference>
<dbReference type="RefSeq" id="WP_183216637.1">
    <property type="nucleotide sequence ID" value="NZ_CAJFZW010000001.1"/>
</dbReference>
<dbReference type="EMBL" id="JACHOQ010000003">
    <property type="protein sequence ID" value="MBB5740193.1"/>
    <property type="molecule type" value="Genomic_DNA"/>
</dbReference>
<dbReference type="PANTHER" id="PTHR11236:SF9">
    <property type="entry name" value="ANTHRANILATE SYNTHASE COMPONENT 1"/>
    <property type="match status" value="1"/>
</dbReference>
<keyword evidence="2" id="KW-0808">Transferase</keyword>
<dbReference type="InterPro" id="IPR019999">
    <property type="entry name" value="Anth_synth_I-like"/>
</dbReference>
<proteinExistence type="predicted"/>
<dbReference type="EC" id="2.6.1.85" evidence="2"/>